<keyword evidence="3" id="KW-1185">Reference proteome</keyword>
<evidence type="ECO:0000313" key="3">
    <source>
        <dbReference type="Proteomes" id="UP000066284"/>
    </source>
</evidence>
<accession>A0A0S4KUB7</accession>
<dbReference type="AlphaFoldDB" id="A0A0S4KUB7"/>
<proteinExistence type="predicted"/>
<dbReference type="Gene3D" id="2.40.128.90">
    <property type="entry name" value="OMPT-like"/>
    <property type="match status" value="1"/>
</dbReference>
<dbReference type="STRING" id="1715989.NITINOP_3061"/>
<feature type="signal peptide" evidence="1">
    <location>
        <begin position="1"/>
        <end position="29"/>
    </location>
</feature>
<dbReference type="EMBL" id="LN885086">
    <property type="protein sequence ID" value="CUQ68033.1"/>
    <property type="molecule type" value="Genomic_DNA"/>
</dbReference>
<dbReference type="Proteomes" id="UP000066284">
    <property type="component" value="Chromosome 1"/>
</dbReference>
<reference evidence="3" key="1">
    <citation type="submission" date="2015-09" db="EMBL/GenBank/DDBJ databases">
        <authorList>
            <person name="Daims H."/>
        </authorList>
    </citation>
    <scope>NUCLEOTIDE SEQUENCE [LARGE SCALE GENOMIC DNA]</scope>
</reference>
<gene>
    <name evidence="2" type="ORF">NITINOP_3061</name>
</gene>
<dbReference type="InterPro" id="IPR053724">
    <property type="entry name" value="OMP_A26_sf"/>
</dbReference>
<dbReference type="RefSeq" id="WP_158023438.1">
    <property type="nucleotide sequence ID" value="NZ_LN885086.1"/>
</dbReference>
<dbReference type="GO" id="GO:0004190">
    <property type="term" value="F:aspartic-type endopeptidase activity"/>
    <property type="evidence" value="ECO:0007669"/>
    <property type="project" value="InterPro"/>
</dbReference>
<organism evidence="2 3">
    <name type="scientific">Candidatus Nitrospira inopinata</name>
    <dbReference type="NCBI Taxonomy" id="1715989"/>
    <lineage>
        <taxon>Bacteria</taxon>
        <taxon>Pseudomonadati</taxon>
        <taxon>Nitrospirota</taxon>
        <taxon>Nitrospiria</taxon>
        <taxon>Nitrospirales</taxon>
        <taxon>Nitrospiraceae</taxon>
        <taxon>Nitrospira</taxon>
    </lineage>
</organism>
<protein>
    <recommendedName>
        <fullName evidence="4">Protochlamydia outer membrane protein domain-containing protein</fullName>
    </recommendedName>
</protein>
<keyword evidence="1" id="KW-0732">Signal</keyword>
<dbReference type="OrthoDB" id="7591823at2"/>
<dbReference type="SUPFAM" id="SSF69917">
    <property type="entry name" value="OMPT-like"/>
    <property type="match status" value="1"/>
</dbReference>
<name>A0A0S4KUB7_9BACT</name>
<evidence type="ECO:0000256" key="1">
    <source>
        <dbReference type="SAM" id="SignalP"/>
    </source>
</evidence>
<sequence length="343" mass="37314">MTRCRSSVIGSLPAAAALCLLLPIGSVSAQEPPPAKRVAVELGLGTWISVGETRWSHNASSFPPLGNPTSRLIYEDHSTNIVELTAKVSVGPRWFGRLNVGGARIGGGRLTDDDFLTPDGGAPSLRTHSDLDGSGVWYLNADVGARVLEFHHGKGNLEAIGGFQYWRQRHRAYGVRQVLCSAAGSSIDLDPVTPGVNPLCDPGAAPTSNNILVVSNTNTWYSLRTGIQADYHLTRWFSVRGSVIIKPINFVTNDDTHHLRVPSEFQDPSFTMRGIGFGADADIMATVSLTTSFSGYVGYRVWWNRLIDGTWKSHQADGQSFSYPLTEMESLRHGLTAGILYRF</sequence>
<dbReference type="InterPro" id="IPR020080">
    <property type="entry name" value="OM_adhesin/peptidase_omptin"/>
</dbReference>
<dbReference type="KEGG" id="nio:NITINOP_3061"/>
<evidence type="ECO:0000313" key="2">
    <source>
        <dbReference type="EMBL" id="CUQ68033.1"/>
    </source>
</evidence>
<feature type="chain" id="PRO_5006623548" description="Protochlamydia outer membrane protein domain-containing protein" evidence="1">
    <location>
        <begin position="30"/>
        <end position="343"/>
    </location>
</feature>
<evidence type="ECO:0008006" key="4">
    <source>
        <dbReference type="Google" id="ProtNLM"/>
    </source>
</evidence>